<accession>A0AAW1N3W4</accession>
<feature type="compositionally biased region" description="Polar residues" evidence="1">
    <location>
        <begin position="109"/>
        <end position="124"/>
    </location>
</feature>
<sequence length="156" mass="17844">MSWSHEQIEEPIELYKAWPCLCAVKTWQYKNRHARTKGLEEIETALKKITRNTTVAEIKAKMNTLRSNFLAEARKIKNIKSGAGEDENEESDFIEGNQSSEALIMPENSLDSAIKNTPSNSKQFRGQRKRKWNDDAILYDVAHSITSISSNNRSEI</sequence>
<proteinExistence type="predicted"/>
<dbReference type="AlphaFoldDB" id="A0AAW1N3W4"/>
<evidence type="ECO:0000259" key="2">
    <source>
        <dbReference type="Pfam" id="PF10545"/>
    </source>
</evidence>
<reference evidence="3 4" key="1">
    <citation type="journal article" date="2024" name="BMC Genomics">
        <title>De novo assembly and annotation of Popillia japonica's genome with initial clues to its potential as an invasive pest.</title>
        <authorList>
            <person name="Cucini C."/>
            <person name="Boschi S."/>
            <person name="Funari R."/>
            <person name="Cardaioli E."/>
            <person name="Iannotti N."/>
            <person name="Marturano G."/>
            <person name="Paoli F."/>
            <person name="Bruttini M."/>
            <person name="Carapelli A."/>
            <person name="Frati F."/>
            <person name="Nardi F."/>
        </authorList>
    </citation>
    <scope>NUCLEOTIDE SEQUENCE [LARGE SCALE GENOMIC DNA]</scope>
    <source>
        <strain evidence="3">DMR45628</strain>
    </source>
</reference>
<dbReference type="Proteomes" id="UP001458880">
    <property type="component" value="Unassembled WGS sequence"/>
</dbReference>
<organism evidence="3 4">
    <name type="scientific">Popillia japonica</name>
    <name type="common">Japanese beetle</name>
    <dbReference type="NCBI Taxonomy" id="7064"/>
    <lineage>
        <taxon>Eukaryota</taxon>
        <taxon>Metazoa</taxon>
        <taxon>Ecdysozoa</taxon>
        <taxon>Arthropoda</taxon>
        <taxon>Hexapoda</taxon>
        <taxon>Insecta</taxon>
        <taxon>Pterygota</taxon>
        <taxon>Neoptera</taxon>
        <taxon>Endopterygota</taxon>
        <taxon>Coleoptera</taxon>
        <taxon>Polyphaga</taxon>
        <taxon>Scarabaeiformia</taxon>
        <taxon>Scarabaeidae</taxon>
        <taxon>Rutelinae</taxon>
        <taxon>Popillia</taxon>
    </lineage>
</organism>
<keyword evidence="4" id="KW-1185">Reference proteome</keyword>
<evidence type="ECO:0000313" key="3">
    <source>
        <dbReference type="EMBL" id="KAK9754656.1"/>
    </source>
</evidence>
<evidence type="ECO:0000313" key="4">
    <source>
        <dbReference type="Proteomes" id="UP001458880"/>
    </source>
</evidence>
<feature type="region of interest" description="Disordered" evidence="1">
    <location>
        <begin position="79"/>
        <end position="129"/>
    </location>
</feature>
<dbReference type="InterPro" id="IPR006578">
    <property type="entry name" value="MADF-dom"/>
</dbReference>
<comment type="caution">
    <text evidence="3">The sequence shown here is derived from an EMBL/GenBank/DDBJ whole genome shotgun (WGS) entry which is preliminary data.</text>
</comment>
<feature type="compositionally biased region" description="Acidic residues" evidence="1">
    <location>
        <begin position="84"/>
        <end position="93"/>
    </location>
</feature>
<dbReference type="PANTHER" id="PTHR21505">
    <property type="entry name" value="MADF DOMAIN-CONTAINING PROTEIN-RELATED"/>
    <property type="match status" value="1"/>
</dbReference>
<dbReference type="PANTHER" id="PTHR21505:SF12">
    <property type="entry name" value="MADF DOMAIN-CONTAINING PROTEIN-RELATED"/>
    <property type="match status" value="1"/>
</dbReference>
<dbReference type="Pfam" id="PF10545">
    <property type="entry name" value="MADF_DNA_bdg"/>
    <property type="match status" value="1"/>
</dbReference>
<dbReference type="EMBL" id="JASPKY010000006">
    <property type="protein sequence ID" value="KAK9754656.1"/>
    <property type="molecule type" value="Genomic_DNA"/>
</dbReference>
<evidence type="ECO:0000256" key="1">
    <source>
        <dbReference type="SAM" id="MobiDB-lite"/>
    </source>
</evidence>
<feature type="domain" description="MADF" evidence="2">
    <location>
        <begin position="12"/>
        <end position="81"/>
    </location>
</feature>
<gene>
    <name evidence="3" type="ORF">QE152_g1097</name>
</gene>
<protein>
    <submittedName>
        <fullName evidence="3">Alcohol dehydrogenase transcription factor Myb/SANT-like</fullName>
    </submittedName>
</protein>
<name>A0AAW1N3W4_POPJA</name>